<keyword evidence="1" id="KW-0472">Membrane</keyword>
<reference evidence="2" key="1">
    <citation type="submission" date="2014-12" db="EMBL/GenBank/DDBJ databases">
        <title>Insight into the proteome of Arion vulgaris.</title>
        <authorList>
            <person name="Aradska J."/>
            <person name="Bulat T."/>
            <person name="Smidak R."/>
            <person name="Sarate P."/>
            <person name="Gangsoo J."/>
            <person name="Sialana F."/>
            <person name="Bilban M."/>
            <person name="Lubec G."/>
        </authorList>
    </citation>
    <scope>NUCLEOTIDE SEQUENCE</scope>
    <source>
        <tissue evidence="2">Skin</tissue>
    </source>
</reference>
<keyword evidence="1" id="KW-1133">Transmembrane helix</keyword>
<feature type="non-terminal residue" evidence="2">
    <location>
        <position position="52"/>
    </location>
</feature>
<evidence type="ECO:0000256" key="1">
    <source>
        <dbReference type="SAM" id="Phobius"/>
    </source>
</evidence>
<protein>
    <submittedName>
        <fullName evidence="2">Uncharacterized protein</fullName>
    </submittedName>
</protein>
<keyword evidence="1" id="KW-0812">Transmembrane</keyword>
<dbReference type="AlphaFoldDB" id="A0A0B7AM62"/>
<gene>
    <name evidence="2" type="primary">ORF127622</name>
</gene>
<organism evidence="2">
    <name type="scientific">Arion vulgaris</name>
    <dbReference type="NCBI Taxonomy" id="1028688"/>
    <lineage>
        <taxon>Eukaryota</taxon>
        <taxon>Metazoa</taxon>
        <taxon>Spiralia</taxon>
        <taxon>Lophotrochozoa</taxon>
        <taxon>Mollusca</taxon>
        <taxon>Gastropoda</taxon>
        <taxon>Heterobranchia</taxon>
        <taxon>Euthyneura</taxon>
        <taxon>Panpulmonata</taxon>
        <taxon>Eupulmonata</taxon>
        <taxon>Stylommatophora</taxon>
        <taxon>Helicina</taxon>
        <taxon>Arionoidea</taxon>
        <taxon>Arionidae</taxon>
        <taxon>Arion</taxon>
    </lineage>
</organism>
<name>A0A0B7AM62_9EUPU</name>
<evidence type="ECO:0000313" key="2">
    <source>
        <dbReference type="EMBL" id="CEK81722.1"/>
    </source>
</evidence>
<dbReference type="EMBL" id="HACG01034857">
    <property type="protein sequence ID" value="CEK81722.1"/>
    <property type="molecule type" value="Transcribed_RNA"/>
</dbReference>
<feature type="transmembrane region" description="Helical" evidence="1">
    <location>
        <begin position="12"/>
        <end position="31"/>
    </location>
</feature>
<sequence>MFLKCTTQTKPISYYTIFHFFFFTLRLQAGIGPHPKVLQALIGPSTKVLQAL</sequence>
<accession>A0A0B7AM62</accession>
<proteinExistence type="predicted"/>